<keyword evidence="9" id="KW-0406">Ion transport</keyword>
<comment type="function">
    <text evidence="1">Efflux system for nickel and cobalt.</text>
</comment>
<protein>
    <recommendedName>
        <fullName evidence="13">Nickel/cobalt efflux system</fullName>
    </recommendedName>
</protein>
<reference evidence="15 16" key="1">
    <citation type="submission" date="2020-04" db="EMBL/GenBank/DDBJ databases">
        <title>Luteolibacter sp. G-1-1-1 isolated from soil.</title>
        <authorList>
            <person name="Dahal R.H."/>
        </authorList>
    </citation>
    <scope>NUCLEOTIDE SEQUENCE [LARGE SCALE GENOMIC DNA]</scope>
    <source>
        <strain evidence="15 16">G-1-1-1</strain>
    </source>
</reference>
<comment type="similarity">
    <text evidence="13">Belongs to the NiCoT transporter (TC 2.A.52) family.</text>
</comment>
<comment type="subcellular location">
    <subcellularLocation>
        <location evidence="2 13">Cell membrane</location>
        <topology evidence="2 13">Multi-pass membrane protein</topology>
    </subcellularLocation>
</comment>
<evidence type="ECO:0000256" key="4">
    <source>
        <dbReference type="ARBA" id="ARBA00022448"/>
    </source>
</evidence>
<evidence type="ECO:0000256" key="3">
    <source>
        <dbReference type="ARBA" id="ARBA00022426"/>
    </source>
</evidence>
<dbReference type="Pfam" id="PF03824">
    <property type="entry name" value="NicO"/>
    <property type="match status" value="2"/>
</dbReference>
<dbReference type="InterPro" id="IPR036259">
    <property type="entry name" value="MFS_trans_sf"/>
</dbReference>
<keyword evidence="3" id="KW-0171">Cobalt transport</keyword>
<feature type="transmembrane region" description="Helical" evidence="13">
    <location>
        <begin position="302"/>
        <end position="322"/>
    </location>
</feature>
<keyword evidence="4 13" id="KW-0813">Transport</keyword>
<keyword evidence="8 13" id="KW-1133">Transmembrane helix</keyword>
<dbReference type="GO" id="GO:0015099">
    <property type="term" value="F:nickel cation transmembrane transporter activity"/>
    <property type="evidence" value="ECO:0007669"/>
    <property type="project" value="UniProtKB-UniRule"/>
</dbReference>
<keyword evidence="10" id="KW-0921">Nickel transport</keyword>
<accession>A0A858RGK6</accession>
<feature type="transmembrane region" description="Helical" evidence="13">
    <location>
        <begin position="334"/>
        <end position="357"/>
    </location>
</feature>
<evidence type="ECO:0000256" key="11">
    <source>
        <dbReference type="ARBA" id="ARBA00023136"/>
    </source>
</evidence>
<sequence length="405" mass="44915">MVLPVTDLSQALAGGATNLWVFIPTAILLGALHGAEPGHSKTMMAAFIIAIRGTILQAVLLGVSAAISHSLVIWALAALALRFGSKWSAEATEPYFQIASGIIILCFAIWMFWRTRRDVAAHHQHHHHHAEEGAKVINTGHGIIELAVFEDGVPPVFRLKFSEHGKTKVPDPSSVEVETTRSDGSKQVFHFVTKEGFLESVEEVPEPHEFELSIEVSHHDHSHRYKVSFREDGHDHGHSHDHAHGHHHHHDHEHAHGHGHDHGHHHHHHDESEDEYQDAHEAAHAEDIRRRFANRTVTTPQIILFGLTGGLMPCPAALTVLLVCMQVKQYTLGFALVAAFSFGLALTMVSVGAAAAWSVRHAEKRFKGFGNFIRKAPYFSSALLVLLACYMAWHGWQGLQGLHQH</sequence>
<keyword evidence="12" id="KW-0170">Cobalt</keyword>
<dbReference type="EMBL" id="CP051774">
    <property type="protein sequence ID" value="QJE95912.1"/>
    <property type="molecule type" value="Genomic_DNA"/>
</dbReference>
<dbReference type="InterPro" id="IPR011541">
    <property type="entry name" value="Ni/Co_transpt_high_affinity"/>
</dbReference>
<name>A0A858RGK6_9BACT</name>
<dbReference type="GO" id="GO:0046583">
    <property type="term" value="F:monoatomic cation efflux transmembrane transporter activity"/>
    <property type="evidence" value="ECO:0007669"/>
    <property type="project" value="TreeGrafter"/>
</dbReference>
<dbReference type="AlphaFoldDB" id="A0A858RGK6"/>
<keyword evidence="6" id="KW-0533">Nickel</keyword>
<dbReference type="PANTHER" id="PTHR40659:SF1">
    <property type="entry name" value="NICKEL_COBALT EFFLUX SYSTEM RCNA"/>
    <property type="match status" value="1"/>
</dbReference>
<feature type="transmembrane region" description="Helical" evidence="13">
    <location>
        <begin position="378"/>
        <end position="396"/>
    </location>
</feature>
<evidence type="ECO:0000256" key="6">
    <source>
        <dbReference type="ARBA" id="ARBA00022596"/>
    </source>
</evidence>
<feature type="region of interest" description="Disordered" evidence="14">
    <location>
        <begin position="230"/>
        <end position="283"/>
    </location>
</feature>
<dbReference type="NCBIfam" id="NF007454">
    <property type="entry name" value="PRK10019.1"/>
    <property type="match status" value="1"/>
</dbReference>
<feature type="transmembrane region" description="Helical" evidence="13">
    <location>
        <begin position="44"/>
        <end position="75"/>
    </location>
</feature>
<dbReference type="GO" id="GO:0010045">
    <property type="term" value="P:response to nickel cation"/>
    <property type="evidence" value="ECO:0007669"/>
    <property type="project" value="TreeGrafter"/>
</dbReference>
<evidence type="ECO:0000256" key="12">
    <source>
        <dbReference type="ARBA" id="ARBA00023285"/>
    </source>
</evidence>
<dbReference type="Proteomes" id="UP000501812">
    <property type="component" value="Chromosome"/>
</dbReference>
<keyword evidence="16" id="KW-1185">Reference proteome</keyword>
<proteinExistence type="inferred from homology"/>
<feature type="transmembrane region" description="Helical" evidence="13">
    <location>
        <begin position="12"/>
        <end position="32"/>
    </location>
</feature>
<evidence type="ECO:0000256" key="1">
    <source>
        <dbReference type="ARBA" id="ARBA00002510"/>
    </source>
</evidence>
<evidence type="ECO:0000256" key="13">
    <source>
        <dbReference type="RuleBase" id="RU362101"/>
    </source>
</evidence>
<evidence type="ECO:0000256" key="8">
    <source>
        <dbReference type="ARBA" id="ARBA00022989"/>
    </source>
</evidence>
<dbReference type="GO" id="GO:0006824">
    <property type="term" value="P:cobalt ion transport"/>
    <property type="evidence" value="ECO:0007669"/>
    <property type="project" value="UniProtKB-KW"/>
</dbReference>
<organism evidence="15 16">
    <name type="scientific">Luteolibacter luteus</name>
    <dbReference type="NCBI Taxonomy" id="2728835"/>
    <lineage>
        <taxon>Bacteria</taxon>
        <taxon>Pseudomonadati</taxon>
        <taxon>Verrucomicrobiota</taxon>
        <taxon>Verrucomicrobiia</taxon>
        <taxon>Verrucomicrobiales</taxon>
        <taxon>Verrucomicrobiaceae</taxon>
        <taxon>Luteolibacter</taxon>
    </lineage>
</organism>
<keyword evidence="5" id="KW-1003">Cell membrane</keyword>
<gene>
    <name evidence="15" type="primary">rcnA</name>
    <name evidence="15" type="ORF">HHL09_09000</name>
</gene>
<dbReference type="SUPFAM" id="SSF103473">
    <property type="entry name" value="MFS general substrate transporter"/>
    <property type="match status" value="1"/>
</dbReference>
<evidence type="ECO:0000256" key="14">
    <source>
        <dbReference type="SAM" id="MobiDB-lite"/>
    </source>
</evidence>
<feature type="transmembrane region" description="Helical" evidence="13">
    <location>
        <begin position="95"/>
        <end position="113"/>
    </location>
</feature>
<evidence type="ECO:0000256" key="7">
    <source>
        <dbReference type="ARBA" id="ARBA00022692"/>
    </source>
</evidence>
<dbReference type="KEGG" id="luo:HHL09_09000"/>
<keyword evidence="7 13" id="KW-0812">Transmembrane</keyword>
<evidence type="ECO:0000313" key="15">
    <source>
        <dbReference type="EMBL" id="QJE95912.1"/>
    </source>
</evidence>
<dbReference type="GO" id="GO:0005886">
    <property type="term" value="C:plasma membrane"/>
    <property type="evidence" value="ECO:0007669"/>
    <property type="project" value="UniProtKB-SubCell"/>
</dbReference>
<feature type="compositionally biased region" description="Basic and acidic residues" evidence="14">
    <location>
        <begin position="230"/>
        <end position="242"/>
    </location>
</feature>
<dbReference type="GO" id="GO:0032025">
    <property type="term" value="P:response to cobalt ion"/>
    <property type="evidence" value="ECO:0007669"/>
    <property type="project" value="TreeGrafter"/>
</dbReference>
<keyword evidence="11 13" id="KW-0472">Membrane</keyword>
<evidence type="ECO:0000256" key="9">
    <source>
        <dbReference type="ARBA" id="ARBA00023065"/>
    </source>
</evidence>
<dbReference type="InterPro" id="IPR051224">
    <property type="entry name" value="NiCoT_RcnA"/>
</dbReference>
<evidence type="ECO:0000256" key="5">
    <source>
        <dbReference type="ARBA" id="ARBA00022475"/>
    </source>
</evidence>
<dbReference type="PANTHER" id="PTHR40659">
    <property type="entry name" value="NICKEL/COBALT EFFLUX SYSTEM RCNA"/>
    <property type="match status" value="1"/>
</dbReference>
<evidence type="ECO:0000256" key="10">
    <source>
        <dbReference type="ARBA" id="ARBA00023112"/>
    </source>
</evidence>
<evidence type="ECO:0000313" key="16">
    <source>
        <dbReference type="Proteomes" id="UP000501812"/>
    </source>
</evidence>
<evidence type="ECO:0000256" key="2">
    <source>
        <dbReference type="ARBA" id="ARBA00004651"/>
    </source>
</evidence>